<dbReference type="GeneID" id="30153453"/>
<accession>A0A1E3I1Q5</accession>
<dbReference type="SMART" id="SM00906">
    <property type="entry name" value="Fungal_trans"/>
    <property type="match status" value="1"/>
</dbReference>
<protein>
    <recommendedName>
        <fullName evidence="5">Zn(2)-C6 fungal-type domain-containing protein</fullName>
    </recommendedName>
</protein>
<dbReference type="InterPro" id="IPR036864">
    <property type="entry name" value="Zn2-C6_fun-type_DNA-bd_sf"/>
</dbReference>
<evidence type="ECO:0000259" key="5">
    <source>
        <dbReference type="PROSITE" id="PS50048"/>
    </source>
</evidence>
<dbReference type="PROSITE" id="PS00463">
    <property type="entry name" value="ZN2_CY6_FUNGAL_1"/>
    <property type="match status" value="1"/>
</dbReference>
<evidence type="ECO:0000313" key="6">
    <source>
        <dbReference type="EMBL" id="ODN81761.1"/>
    </source>
</evidence>
<keyword evidence="7" id="KW-1185">Reference proteome</keyword>
<dbReference type="GO" id="GO:0008270">
    <property type="term" value="F:zinc ion binding"/>
    <property type="evidence" value="ECO:0007669"/>
    <property type="project" value="InterPro"/>
</dbReference>
<reference evidence="6 7" key="1">
    <citation type="submission" date="2016-06" db="EMBL/GenBank/DDBJ databases">
        <title>Evolution of pathogenesis and genome organization in the Tremellales.</title>
        <authorList>
            <person name="Cuomo C."/>
            <person name="Litvintseva A."/>
            <person name="Heitman J."/>
            <person name="Chen Y."/>
            <person name="Sun S."/>
            <person name="Springer D."/>
            <person name="Dromer F."/>
            <person name="Young S."/>
            <person name="Zeng Q."/>
            <person name="Chapman S."/>
            <person name="Gujja S."/>
            <person name="Saif S."/>
            <person name="Birren B."/>
        </authorList>
    </citation>
    <scope>NUCLEOTIDE SEQUENCE [LARGE SCALE GENOMIC DNA]</scope>
    <source>
        <strain evidence="6 7">CBS 6039</strain>
    </source>
</reference>
<feature type="compositionally biased region" description="Basic and acidic residues" evidence="4">
    <location>
        <begin position="93"/>
        <end position="103"/>
    </location>
</feature>
<dbReference type="PANTHER" id="PTHR31001">
    <property type="entry name" value="UNCHARACTERIZED TRANSCRIPTIONAL REGULATORY PROTEIN"/>
    <property type="match status" value="1"/>
</dbReference>
<dbReference type="GO" id="GO:0005634">
    <property type="term" value="C:nucleus"/>
    <property type="evidence" value="ECO:0007669"/>
    <property type="project" value="UniProtKB-SubCell"/>
</dbReference>
<dbReference type="InterPro" id="IPR001138">
    <property type="entry name" value="Zn2Cys6_DnaBD"/>
</dbReference>
<dbReference type="SUPFAM" id="SSF57701">
    <property type="entry name" value="Zn2/Cys6 DNA-binding domain"/>
    <property type="match status" value="1"/>
</dbReference>
<comment type="caution">
    <text evidence="6">The sequence shown here is derived from an EMBL/GenBank/DDBJ whole genome shotgun (WGS) entry which is preliminary data.</text>
</comment>
<dbReference type="InterPro" id="IPR007219">
    <property type="entry name" value="XnlR_reg_dom"/>
</dbReference>
<feature type="region of interest" description="Disordered" evidence="4">
    <location>
        <begin position="801"/>
        <end position="830"/>
    </location>
</feature>
<name>A0A1E3I1Q5_9TREE</name>
<gene>
    <name evidence="6" type="ORF">L202_02144</name>
</gene>
<dbReference type="EMBL" id="AWGJ01000003">
    <property type="protein sequence ID" value="ODN81761.1"/>
    <property type="molecule type" value="Genomic_DNA"/>
</dbReference>
<dbReference type="AlphaFoldDB" id="A0A1E3I1Q5"/>
<feature type="compositionally biased region" description="Low complexity" evidence="4">
    <location>
        <begin position="803"/>
        <end position="822"/>
    </location>
</feature>
<dbReference type="PROSITE" id="PS50048">
    <property type="entry name" value="ZN2_CY6_FUNGAL_2"/>
    <property type="match status" value="1"/>
</dbReference>
<evidence type="ECO:0000256" key="4">
    <source>
        <dbReference type="SAM" id="MobiDB-lite"/>
    </source>
</evidence>
<feature type="region of interest" description="Disordered" evidence="4">
    <location>
        <begin position="266"/>
        <end position="295"/>
    </location>
</feature>
<dbReference type="RefSeq" id="XP_018996080.1">
    <property type="nucleotide sequence ID" value="XM_019135677.1"/>
</dbReference>
<keyword evidence="3" id="KW-0539">Nucleus</keyword>
<dbReference type="Proteomes" id="UP000094065">
    <property type="component" value="Unassembled WGS sequence"/>
</dbReference>
<evidence type="ECO:0000313" key="7">
    <source>
        <dbReference type="Proteomes" id="UP000094065"/>
    </source>
</evidence>
<evidence type="ECO:0000256" key="3">
    <source>
        <dbReference type="ARBA" id="ARBA00023242"/>
    </source>
</evidence>
<dbReference type="GO" id="GO:0003677">
    <property type="term" value="F:DNA binding"/>
    <property type="evidence" value="ECO:0007669"/>
    <property type="project" value="InterPro"/>
</dbReference>
<evidence type="ECO:0000256" key="1">
    <source>
        <dbReference type="ARBA" id="ARBA00004123"/>
    </source>
</evidence>
<feature type="region of interest" description="Disordered" evidence="4">
    <location>
        <begin position="93"/>
        <end position="250"/>
    </location>
</feature>
<feature type="compositionally biased region" description="Basic and acidic residues" evidence="4">
    <location>
        <begin position="212"/>
        <end position="229"/>
    </location>
</feature>
<keyword evidence="2" id="KW-0479">Metal-binding</keyword>
<dbReference type="STRING" id="1295533.A0A1E3I1Q5"/>
<dbReference type="PANTHER" id="PTHR31001:SF56">
    <property type="entry name" value="ZN(2)-C6 FUNGAL-TYPE DOMAIN-CONTAINING PROTEIN"/>
    <property type="match status" value="1"/>
</dbReference>
<dbReference type="Gene3D" id="4.10.240.10">
    <property type="entry name" value="Zn(2)-C6 fungal-type DNA-binding domain"/>
    <property type="match status" value="1"/>
</dbReference>
<feature type="compositionally biased region" description="Pro residues" evidence="4">
    <location>
        <begin position="1"/>
        <end position="11"/>
    </location>
</feature>
<dbReference type="GO" id="GO:0006351">
    <property type="term" value="P:DNA-templated transcription"/>
    <property type="evidence" value="ECO:0007669"/>
    <property type="project" value="InterPro"/>
</dbReference>
<comment type="subcellular location">
    <subcellularLocation>
        <location evidence="1">Nucleus</location>
    </subcellularLocation>
</comment>
<dbReference type="OrthoDB" id="424974at2759"/>
<sequence>MPQPAHSPPAAHPGDTAPPSRKRKRKQRPVFSCAECRRLKLKCDRQVPCNNCVRRQCHTICPEGVRITRQYLASSDSELATRLEHLEGIVSRHGLEPIPERGRSKSSTKRISSPSPSARDLQEPPSGSANASSGPRADQDPTPRRTSARPTFDFETASSTSAARNEPPGQSPITISPYPSHPFQYDIPEHSPAPGAQPLSPFPSRASQISPHVHDGTGENKETIKHSPDMDTEGEQSHGTLVISHGGRSKYLGPTAASEWLRDQETRHDEAGSSDVSRETSPELSGVSVPSVGRQTHRAIGSHTFPFTTYRNTDRSWSRHDILAKLPDKEYADMLVDSYYRTFSWHYDICPRPEFKPLYQTAYRLQDMSKSSPQNLRHERMNYQDLGLVFMILAYGTLQCLELPPDDPTAYELAAAAQIALTKGNLLSKPSLSGLEALHILAHFGNASEEGRSGDAAWPIWGLAMRLIQAMGLHRDGAKWNLPPDVVEARRRVFWECHASDIYIANCNSRPNTLGPGVYDTAIPTQPPGELEKNYMTLKWEFSEIAASTVRLSTSIRAPPYSTVMEVSKQALDFERQVPFDLRCRPALQALPGVYPDPQAAIDDSPDINSKQIHKTLRRTFLFISISETLLFLHRPYFVRALLGASSDPSQSMYAPSYLTVIERCNAIIQCVVVVYKLHPNVSARQWPLWYHSFNCAVSMGSLVLKSPQNSLSELAFSLLETVIRLFTSAVQAGSSPRLTANLEWLTRLHHQCQQAVNAVRHGGSRLEPSLTDQKDLEDPENLLGWRTRLVERASARGQVATSISQASSAPPSNASPDQQAPLMNGPLSFMSQPASGGVPHGVAAYDLALNDNGKSVADTIEGQGGSSNEAFTNNFLQSFWDPMLQQDAPIVEDETWNSLQSVNWWDWNMNWGQAGGSGEPSQVYPFGST</sequence>
<dbReference type="Pfam" id="PF04082">
    <property type="entry name" value="Fungal_trans"/>
    <property type="match status" value="1"/>
</dbReference>
<feature type="region of interest" description="Disordered" evidence="4">
    <location>
        <begin position="1"/>
        <end position="29"/>
    </location>
</feature>
<dbReference type="InterPro" id="IPR050613">
    <property type="entry name" value="Sec_Metabolite_Reg"/>
</dbReference>
<dbReference type="GO" id="GO:0000981">
    <property type="term" value="F:DNA-binding transcription factor activity, RNA polymerase II-specific"/>
    <property type="evidence" value="ECO:0007669"/>
    <property type="project" value="InterPro"/>
</dbReference>
<proteinExistence type="predicted"/>
<feature type="domain" description="Zn(2)-C6 fungal-type" evidence="5">
    <location>
        <begin position="32"/>
        <end position="61"/>
    </location>
</feature>
<evidence type="ECO:0000256" key="2">
    <source>
        <dbReference type="ARBA" id="ARBA00022723"/>
    </source>
</evidence>
<dbReference type="CDD" id="cd00067">
    <property type="entry name" value="GAL4"/>
    <property type="match status" value="1"/>
</dbReference>
<dbReference type="CDD" id="cd12148">
    <property type="entry name" value="fungal_TF_MHR"/>
    <property type="match status" value="1"/>
</dbReference>
<dbReference type="SMART" id="SM00066">
    <property type="entry name" value="GAL4"/>
    <property type="match status" value="1"/>
</dbReference>
<feature type="compositionally biased region" description="Basic and acidic residues" evidence="4">
    <location>
        <begin position="266"/>
        <end position="281"/>
    </location>
</feature>
<feature type="compositionally biased region" description="Low complexity" evidence="4">
    <location>
        <begin position="124"/>
        <end position="135"/>
    </location>
</feature>
<organism evidence="6 7">
    <name type="scientific">Cryptococcus amylolentus CBS 6039</name>
    <dbReference type="NCBI Taxonomy" id="1295533"/>
    <lineage>
        <taxon>Eukaryota</taxon>
        <taxon>Fungi</taxon>
        <taxon>Dikarya</taxon>
        <taxon>Basidiomycota</taxon>
        <taxon>Agaricomycotina</taxon>
        <taxon>Tremellomycetes</taxon>
        <taxon>Tremellales</taxon>
        <taxon>Cryptococcaceae</taxon>
        <taxon>Cryptococcus</taxon>
    </lineage>
</organism>